<proteinExistence type="predicted"/>
<dbReference type="Proteomes" id="UP000029264">
    <property type="component" value="Unassembled WGS sequence"/>
</dbReference>
<gene>
    <name evidence="1" type="ORF">HR45_16135</name>
</gene>
<keyword evidence="2" id="KW-1185">Reference proteome</keyword>
<evidence type="ECO:0000313" key="1">
    <source>
        <dbReference type="EMBL" id="KFZ36508.1"/>
    </source>
</evidence>
<reference evidence="1 2" key="1">
    <citation type="submission" date="2014-06" db="EMBL/GenBank/DDBJ databases">
        <title>Shewanella sp. YQH10.</title>
        <authorList>
            <person name="Liu Y."/>
            <person name="Zeng R."/>
        </authorList>
    </citation>
    <scope>NUCLEOTIDE SEQUENCE [LARGE SCALE GENOMIC DNA]</scope>
    <source>
        <strain evidence="1 2">YQH10</strain>
    </source>
</reference>
<dbReference type="AlphaFoldDB" id="A0A094LN03"/>
<evidence type="ECO:0000313" key="2">
    <source>
        <dbReference type="Proteomes" id="UP000029264"/>
    </source>
</evidence>
<dbReference type="OrthoDB" id="9908545at2"/>
<sequence>MKTLALTIPQEAPVCMDTLFDYVRTWHSNSYVYELGQLEIKVEKEIIQSELMIFREHFPWLNTNIIN</sequence>
<organism evidence="1 2">
    <name type="scientific">Shewanella mangrovi</name>
    <dbReference type="NCBI Taxonomy" id="1515746"/>
    <lineage>
        <taxon>Bacteria</taxon>
        <taxon>Pseudomonadati</taxon>
        <taxon>Pseudomonadota</taxon>
        <taxon>Gammaproteobacteria</taxon>
        <taxon>Alteromonadales</taxon>
        <taxon>Shewanellaceae</taxon>
        <taxon>Shewanella</taxon>
    </lineage>
</organism>
<dbReference type="STRING" id="1515746.HR45_16135"/>
<protein>
    <submittedName>
        <fullName evidence="1">Uncharacterized protein</fullName>
    </submittedName>
</protein>
<comment type="caution">
    <text evidence="1">The sequence shown here is derived from an EMBL/GenBank/DDBJ whole genome shotgun (WGS) entry which is preliminary data.</text>
</comment>
<accession>A0A094LN03</accession>
<dbReference type="EMBL" id="JPEO01000017">
    <property type="protein sequence ID" value="KFZ36508.1"/>
    <property type="molecule type" value="Genomic_DNA"/>
</dbReference>
<dbReference type="RefSeq" id="WP_037444851.1">
    <property type="nucleotide sequence ID" value="NZ_JPEO01000017.1"/>
</dbReference>
<name>A0A094LN03_9GAMM</name>